<comment type="caution">
    <text evidence="4">The sequence shown here is derived from an EMBL/GenBank/DDBJ whole genome shotgun (WGS) entry which is preliminary data.</text>
</comment>
<gene>
    <name evidence="4" type="primary">fliW</name>
    <name evidence="4" type="ORF">SK069_16480</name>
</gene>
<dbReference type="RefSeq" id="WP_319955370.1">
    <property type="nucleotide sequence ID" value="NZ_JAXAVX010000011.1"/>
</dbReference>
<dbReference type="PANTHER" id="PTHR39190:SF1">
    <property type="entry name" value="FLAGELLAR ASSEMBLY FACTOR FLIW"/>
    <property type="match status" value="1"/>
</dbReference>
<dbReference type="EMBL" id="JAXAVX010000011">
    <property type="protein sequence ID" value="MDX8153196.1"/>
    <property type="molecule type" value="Genomic_DNA"/>
</dbReference>
<evidence type="ECO:0000313" key="5">
    <source>
        <dbReference type="Proteomes" id="UP001277761"/>
    </source>
</evidence>
<dbReference type="PANTHER" id="PTHR39190">
    <property type="entry name" value="FLAGELLAR ASSEMBLY FACTOR FLIW"/>
    <property type="match status" value="1"/>
</dbReference>
<keyword evidence="5" id="KW-1185">Reference proteome</keyword>
<name>A0ABU4VQJ4_9ACTN</name>
<evidence type="ECO:0000256" key="2">
    <source>
        <dbReference type="ARBA" id="ARBA00022795"/>
    </source>
</evidence>
<evidence type="ECO:0000256" key="3">
    <source>
        <dbReference type="ARBA" id="ARBA00022845"/>
    </source>
</evidence>
<dbReference type="Gene3D" id="2.30.290.10">
    <property type="entry name" value="BH3618-like"/>
    <property type="match status" value="1"/>
</dbReference>
<keyword evidence="4" id="KW-0969">Cilium</keyword>
<sequence>MPHVLDSTRFGRLEIAESSVIRFPDGLVGLDGSRFVLLSANPARDPAPTGAFAWLHSLDDATLALPVTRPQRFFPEYVVELDEHDAPAGLRALEDPDAAEIWVTVRAAARLEEFVANLRAPIVVAGGQGWQVLNAHRDAALRVPLGTGAVAPGPAPAPVRTTSTAAA</sequence>
<keyword evidence="4" id="KW-0966">Cell projection</keyword>
<dbReference type="SUPFAM" id="SSF141457">
    <property type="entry name" value="BH3618-like"/>
    <property type="match status" value="1"/>
</dbReference>
<organism evidence="4 5">
    <name type="scientific">Patulibacter brassicae</name>
    <dbReference type="NCBI Taxonomy" id="1705717"/>
    <lineage>
        <taxon>Bacteria</taxon>
        <taxon>Bacillati</taxon>
        <taxon>Actinomycetota</taxon>
        <taxon>Thermoleophilia</taxon>
        <taxon>Solirubrobacterales</taxon>
        <taxon>Patulibacteraceae</taxon>
        <taxon>Patulibacter</taxon>
    </lineage>
</organism>
<keyword evidence="3" id="KW-0810">Translation regulation</keyword>
<dbReference type="Proteomes" id="UP001277761">
    <property type="component" value="Unassembled WGS sequence"/>
</dbReference>
<keyword evidence="1" id="KW-0963">Cytoplasm</keyword>
<proteinExistence type="predicted"/>
<reference evidence="4 5" key="1">
    <citation type="submission" date="2023-11" db="EMBL/GenBank/DDBJ databases">
        <authorList>
            <person name="Xu M."/>
            <person name="Jiang T."/>
        </authorList>
    </citation>
    <scope>NUCLEOTIDE SEQUENCE [LARGE SCALE GENOMIC DNA]</scope>
    <source>
        <strain evidence="4 5">SD</strain>
    </source>
</reference>
<keyword evidence="4" id="KW-0282">Flagellum</keyword>
<keyword evidence="2" id="KW-1005">Bacterial flagellum biogenesis</keyword>
<evidence type="ECO:0000256" key="1">
    <source>
        <dbReference type="ARBA" id="ARBA00022490"/>
    </source>
</evidence>
<protein>
    <submittedName>
        <fullName evidence="4">Flagellar assembly protein FliW</fullName>
    </submittedName>
</protein>
<dbReference type="InterPro" id="IPR024046">
    <property type="entry name" value="Flagellar_assmbl_FliW_dom_sf"/>
</dbReference>
<dbReference type="InterPro" id="IPR003775">
    <property type="entry name" value="Flagellar_assembly_factor_FliW"/>
</dbReference>
<accession>A0ABU4VQJ4</accession>
<evidence type="ECO:0000313" key="4">
    <source>
        <dbReference type="EMBL" id="MDX8153196.1"/>
    </source>
</evidence>
<dbReference type="Pfam" id="PF02623">
    <property type="entry name" value="FliW"/>
    <property type="match status" value="1"/>
</dbReference>